<name>A0ABR6ZGL6_9BURK</name>
<sequence length="379" mass="41136">MANFQRIYGDDGLPYLIDTSGNGFNVGYLPWSAAGGDLELSSEPLSFVDSTDMSDDYGQGMASFGGVQAKRPVSNDAVEDSGDLSESAFLSPEKANYQDIDKGASYVKGDEIKTQFKKEFGYTPSSGELNQYATLSGKRSPLRSVLVVPQKTESSNTKRMSDNFLDNIKNGNLNLDSIPFYSLAQNVQNNEGSNSALGVNSRTSKSNGTIPGGLLAIRSASPISQNATRPGNEGVSLRPTVRVYSSDAFGIPGLNHAYVGSPETEQQKGRDGLFGITKGTGGKGFENSYHSVTLPDGMTAREFMERIESYPGWNRGLWLPWLNDCHNDLEGAFKHARVPYPRAPNGRLDIDDDVVGTVKRVAKEARQWTETQTNGGKRQ</sequence>
<proteinExistence type="predicted"/>
<gene>
    <name evidence="1" type="ORF">H8L47_24970</name>
</gene>
<keyword evidence="2" id="KW-1185">Reference proteome</keyword>
<evidence type="ECO:0000313" key="1">
    <source>
        <dbReference type="EMBL" id="MBC3910828.1"/>
    </source>
</evidence>
<reference evidence="1 2" key="1">
    <citation type="submission" date="2020-08" db="EMBL/GenBank/DDBJ databases">
        <title>Novel species isolated from subtropical streams in China.</title>
        <authorList>
            <person name="Lu H."/>
        </authorList>
    </citation>
    <scope>NUCLEOTIDE SEQUENCE [LARGE SCALE GENOMIC DNA]</scope>
    <source>
        <strain evidence="1 2">NL8W</strain>
    </source>
</reference>
<protein>
    <submittedName>
        <fullName evidence="1">Uncharacterized protein</fullName>
    </submittedName>
</protein>
<accession>A0ABR6ZGL6</accession>
<dbReference type="Proteomes" id="UP000646911">
    <property type="component" value="Unassembled WGS sequence"/>
</dbReference>
<comment type="caution">
    <text evidence="1">The sequence shown here is derived from an EMBL/GenBank/DDBJ whole genome shotgun (WGS) entry which is preliminary data.</text>
</comment>
<dbReference type="RefSeq" id="WP_186956399.1">
    <property type="nucleotide sequence ID" value="NZ_JACOFX010000020.1"/>
</dbReference>
<evidence type="ECO:0000313" key="2">
    <source>
        <dbReference type="Proteomes" id="UP000646911"/>
    </source>
</evidence>
<organism evidence="1 2">
    <name type="scientific">Undibacterium umbellatum</name>
    <dbReference type="NCBI Taxonomy" id="2762300"/>
    <lineage>
        <taxon>Bacteria</taxon>
        <taxon>Pseudomonadati</taxon>
        <taxon>Pseudomonadota</taxon>
        <taxon>Betaproteobacteria</taxon>
        <taxon>Burkholderiales</taxon>
        <taxon>Oxalobacteraceae</taxon>
        <taxon>Undibacterium</taxon>
    </lineage>
</organism>
<dbReference type="EMBL" id="JACOFX010000020">
    <property type="protein sequence ID" value="MBC3910828.1"/>
    <property type="molecule type" value="Genomic_DNA"/>
</dbReference>